<dbReference type="OrthoDB" id="3520229at2759"/>
<organism evidence="3 4">
    <name type="scientific">Neohortaea acidophila</name>
    <dbReference type="NCBI Taxonomy" id="245834"/>
    <lineage>
        <taxon>Eukaryota</taxon>
        <taxon>Fungi</taxon>
        <taxon>Dikarya</taxon>
        <taxon>Ascomycota</taxon>
        <taxon>Pezizomycotina</taxon>
        <taxon>Dothideomycetes</taxon>
        <taxon>Dothideomycetidae</taxon>
        <taxon>Mycosphaerellales</taxon>
        <taxon>Teratosphaeriaceae</taxon>
        <taxon>Neohortaea</taxon>
    </lineage>
</organism>
<proteinExistence type="predicted"/>
<evidence type="ECO:0000313" key="3">
    <source>
        <dbReference type="EMBL" id="KAF2480586.1"/>
    </source>
</evidence>
<name>A0A6A6PL98_9PEZI</name>
<dbReference type="RefSeq" id="XP_033587156.1">
    <property type="nucleotide sequence ID" value="XM_033734349.1"/>
</dbReference>
<keyword evidence="2" id="KW-1133">Transmembrane helix</keyword>
<dbReference type="Proteomes" id="UP000799767">
    <property type="component" value="Unassembled WGS sequence"/>
</dbReference>
<protein>
    <submittedName>
        <fullName evidence="3">Uncharacterized protein</fullName>
    </submittedName>
</protein>
<dbReference type="GeneID" id="54475351"/>
<evidence type="ECO:0000256" key="1">
    <source>
        <dbReference type="SAM" id="MobiDB-lite"/>
    </source>
</evidence>
<reference evidence="3" key="1">
    <citation type="journal article" date="2020" name="Stud. Mycol.">
        <title>101 Dothideomycetes genomes: a test case for predicting lifestyles and emergence of pathogens.</title>
        <authorList>
            <person name="Haridas S."/>
            <person name="Albert R."/>
            <person name="Binder M."/>
            <person name="Bloem J."/>
            <person name="Labutti K."/>
            <person name="Salamov A."/>
            <person name="Andreopoulos B."/>
            <person name="Baker S."/>
            <person name="Barry K."/>
            <person name="Bills G."/>
            <person name="Bluhm B."/>
            <person name="Cannon C."/>
            <person name="Castanera R."/>
            <person name="Culley D."/>
            <person name="Daum C."/>
            <person name="Ezra D."/>
            <person name="Gonzalez J."/>
            <person name="Henrissat B."/>
            <person name="Kuo A."/>
            <person name="Liang C."/>
            <person name="Lipzen A."/>
            <person name="Lutzoni F."/>
            <person name="Magnuson J."/>
            <person name="Mondo S."/>
            <person name="Nolan M."/>
            <person name="Ohm R."/>
            <person name="Pangilinan J."/>
            <person name="Park H.-J."/>
            <person name="Ramirez L."/>
            <person name="Alfaro M."/>
            <person name="Sun H."/>
            <person name="Tritt A."/>
            <person name="Yoshinaga Y."/>
            <person name="Zwiers L.-H."/>
            <person name="Turgeon B."/>
            <person name="Goodwin S."/>
            <person name="Spatafora J."/>
            <person name="Crous P."/>
            <person name="Grigoriev I."/>
        </authorList>
    </citation>
    <scope>NUCLEOTIDE SEQUENCE</scope>
    <source>
        <strain evidence="3">CBS 113389</strain>
    </source>
</reference>
<accession>A0A6A6PL98</accession>
<keyword evidence="4" id="KW-1185">Reference proteome</keyword>
<feature type="transmembrane region" description="Helical" evidence="2">
    <location>
        <begin position="180"/>
        <end position="198"/>
    </location>
</feature>
<keyword evidence="2" id="KW-0472">Membrane</keyword>
<feature type="region of interest" description="Disordered" evidence="1">
    <location>
        <begin position="150"/>
        <end position="171"/>
    </location>
</feature>
<dbReference type="AlphaFoldDB" id="A0A6A6PL98"/>
<gene>
    <name evidence="3" type="ORF">BDY17DRAFT_302048</name>
</gene>
<evidence type="ECO:0000256" key="2">
    <source>
        <dbReference type="SAM" id="Phobius"/>
    </source>
</evidence>
<keyword evidence="2" id="KW-0812">Transmembrane</keyword>
<dbReference type="EMBL" id="MU001639">
    <property type="protein sequence ID" value="KAF2480586.1"/>
    <property type="molecule type" value="Genomic_DNA"/>
</dbReference>
<evidence type="ECO:0000313" key="4">
    <source>
        <dbReference type="Proteomes" id="UP000799767"/>
    </source>
</evidence>
<sequence>MIKQIGEFANKRIDQTPIGTYKTTTTHITLISAVMASAVTTTSATASSACASKLYDIPVQDASCALPYGGNHTDIMAACCGSASVIAYYDDCGLFCLAQGQTVHELTECLFAHGAPYSKVFCSGNTTAEATGMATVAASATAHVVATAQTATSSPSTPNAQSSFSSSSSSSAARTGDRFGAVRFSFAVGLLGLLFGSLL</sequence>